<evidence type="ECO:0000313" key="2">
    <source>
        <dbReference type="Proteomes" id="UP000287361"/>
    </source>
</evidence>
<dbReference type="EMBL" id="BHVZ01000002">
    <property type="protein sequence ID" value="GCB29607.1"/>
    <property type="molecule type" value="Genomic_DNA"/>
</dbReference>
<comment type="caution">
    <text evidence="1">The sequence shown here is derived from an EMBL/GenBank/DDBJ whole genome shotgun (WGS) entry which is preliminary data.</text>
</comment>
<keyword evidence="1" id="KW-0378">Hydrolase</keyword>
<dbReference type="SUPFAM" id="SSF109604">
    <property type="entry name" value="HD-domain/PDEase-like"/>
    <property type="match status" value="1"/>
</dbReference>
<dbReference type="Gene3D" id="1.10.3210.10">
    <property type="entry name" value="Hypothetical protein af1432"/>
    <property type="match status" value="1"/>
</dbReference>
<name>A0A401LDF2_9FIRM</name>
<accession>A0A401LDF2</accession>
<gene>
    <name evidence="1" type="ORF">KGMB03357_12680</name>
</gene>
<dbReference type="Proteomes" id="UP000287361">
    <property type="component" value="Unassembled WGS sequence"/>
</dbReference>
<protein>
    <submittedName>
        <fullName evidence="1">Hydrolase</fullName>
    </submittedName>
</protein>
<evidence type="ECO:0000313" key="1">
    <source>
        <dbReference type="EMBL" id="GCB29607.1"/>
    </source>
</evidence>
<reference evidence="1 2" key="1">
    <citation type="submission" date="2018-10" db="EMBL/GenBank/DDBJ databases">
        <title>Draft Genome Sequence of Anaerotignum sp. KCTC 15736.</title>
        <authorList>
            <person name="Choi S.H."/>
            <person name="Kim J.S."/>
            <person name="Kang S.W."/>
            <person name="Lee J.S."/>
            <person name="Park S.H."/>
        </authorList>
    </citation>
    <scope>NUCLEOTIDE SEQUENCE [LARGE SCALE GENOMIC DNA]</scope>
    <source>
        <strain evidence="1 2">KCTC 15736</strain>
    </source>
</reference>
<dbReference type="GO" id="GO:0016787">
    <property type="term" value="F:hydrolase activity"/>
    <property type="evidence" value="ECO:0007669"/>
    <property type="project" value="UniProtKB-KW"/>
</dbReference>
<organism evidence="1 2">
    <name type="scientific">Anaerotignum faecicola</name>
    <dbReference type="NCBI Taxonomy" id="2358141"/>
    <lineage>
        <taxon>Bacteria</taxon>
        <taxon>Bacillati</taxon>
        <taxon>Bacillota</taxon>
        <taxon>Clostridia</taxon>
        <taxon>Lachnospirales</taxon>
        <taxon>Anaerotignaceae</taxon>
        <taxon>Anaerotignum</taxon>
    </lineage>
</organism>
<keyword evidence="2" id="KW-1185">Reference proteome</keyword>
<proteinExistence type="predicted"/>
<dbReference type="AlphaFoldDB" id="A0A401LDF2"/>
<sequence>MHSAIGSRKDFNNLDEDQLLAEYKVCLEGLLEHEQVLKLDLHTQHCNTSRLQHSINVSYYSFLICYKMGWDYHSAARAGLLHDLYFYDWRVKKYIRSSHSSWHPRIALLNAQKITKLNKVEMDAIRKHMWPCTLIPPRYIESYVVTFVDKICAVCEFAERSYAEAAKKVVRRFRRGFVS</sequence>